<accession>A0A9W7W9Z9</accession>
<organism evidence="2 3">
    <name type="scientific">Triplophysa rosa</name>
    <name type="common">Cave loach</name>
    <dbReference type="NCBI Taxonomy" id="992332"/>
    <lineage>
        <taxon>Eukaryota</taxon>
        <taxon>Metazoa</taxon>
        <taxon>Chordata</taxon>
        <taxon>Craniata</taxon>
        <taxon>Vertebrata</taxon>
        <taxon>Euteleostomi</taxon>
        <taxon>Actinopterygii</taxon>
        <taxon>Neopterygii</taxon>
        <taxon>Teleostei</taxon>
        <taxon>Ostariophysi</taxon>
        <taxon>Cypriniformes</taxon>
        <taxon>Nemacheilidae</taxon>
        <taxon>Triplophysa</taxon>
    </lineage>
</organism>
<keyword evidence="1" id="KW-0732">Signal</keyword>
<protein>
    <submittedName>
        <fullName evidence="2">Uncharacterized protein</fullName>
    </submittedName>
</protein>
<feature type="signal peptide" evidence="1">
    <location>
        <begin position="1"/>
        <end position="24"/>
    </location>
</feature>
<evidence type="ECO:0000313" key="2">
    <source>
        <dbReference type="EMBL" id="KAI7791610.1"/>
    </source>
</evidence>
<evidence type="ECO:0000256" key="1">
    <source>
        <dbReference type="SAM" id="SignalP"/>
    </source>
</evidence>
<keyword evidence="3" id="KW-1185">Reference proteome</keyword>
<name>A0A9W7W9Z9_TRIRA</name>
<sequence length="89" mass="9174">MAQISPAQLAVILCAFCFITQVLSQSTLSPNNTTLSVNQTTNGNITVATAGGLGNATTAPTGAGVQSQANTFSLLFTVAMTTVLLHRWC</sequence>
<dbReference type="Proteomes" id="UP001059041">
    <property type="component" value="Linkage Group LG24"/>
</dbReference>
<evidence type="ECO:0000313" key="3">
    <source>
        <dbReference type="Proteomes" id="UP001059041"/>
    </source>
</evidence>
<proteinExistence type="predicted"/>
<dbReference type="AlphaFoldDB" id="A0A9W7W9Z9"/>
<reference evidence="2" key="1">
    <citation type="submission" date="2021-02" db="EMBL/GenBank/DDBJ databases">
        <title>Comparative genomics reveals that relaxation of natural selection precedes convergent phenotypic evolution of cavefish.</title>
        <authorList>
            <person name="Peng Z."/>
        </authorList>
    </citation>
    <scope>NUCLEOTIDE SEQUENCE</scope>
    <source>
        <tissue evidence="2">Muscle</tissue>
    </source>
</reference>
<comment type="caution">
    <text evidence="2">The sequence shown here is derived from an EMBL/GenBank/DDBJ whole genome shotgun (WGS) entry which is preliminary data.</text>
</comment>
<gene>
    <name evidence="2" type="ORF">IRJ41_001453</name>
</gene>
<dbReference type="EMBL" id="JAFHDT010000024">
    <property type="protein sequence ID" value="KAI7791610.1"/>
    <property type="molecule type" value="Genomic_DNA"/>
</dbReference>
<feature type="chain" id="PRO_5040718952" evidence="1">
    <location>
        <begin position="25"/>
        <end position="89"/>
    </location>
</feature>